<keyword evidence="4 5" id="KW-0694">RNA-binding</keyword>
<feature type="domain" description="SAM-dependent MTase RsmB/NOP-type" evidence="6">
    <location>
        <begin position="136"/>
        <end position="389"/>
    </location>
</feature>
<dbReference type="InterPro" id="IPR049560">
    <property type="entry name" value="MeTrfase_RsmB-F_NOP2_cat"/>
</dbReference>
<name>A0A5B8I753_9RHOB</name>
<gene>
    <name evidence="7" type="ORF">FPZ52_06965</name>
</gene>
<dbReference type="GO" id="GO:0008173">
    <property type="term" value="F:RNA methyltransferase activity"/>
    <property type="evidence" value="ECO:0007669"/>
    <property type="project" value="InterPro"/>
</dbReference>
<feature type="binding site" evidence="5">
    <location>
        <position position="289"/>
    </location>
    <ligand>
        <name>S-adenosyl-L-methionine</name>
        <dbReference type="ChEBI" id="CHEBI:59789"/>
    </ligand>
</feature>
<reference evidence="7 8" key="1">
    <citation type="submission" date="2019-07" db="EMBL/GenBank/DDBJ databases">
        <title>Litoreibacter alkalisoli sp. nov., isolated from saline-alkaline soil.</title>
        <authorList>
            <person name="Wang S."/>
            <person name="Xu L."/>
            <person name="Xing Y.-T."/>
            <person name="Sun J.-Q."/>
        </authorList>
    </citation>
    <scope>NUCLEOTIDE SEQUENCE [LARGE SCALE GENOMIC DNA]</scope>
    <source>
        <strain evidence="7 8">LN3S51</strain>
    </source>
</reference>
<dbReference type="Gene3D" id="3.40.50.150">
    <property type="entry name" value="Vaccinia Virus protein VP39"/>
    <property type="match status" value="1"/>
</dbReference>
<dbReference type="GO" id="GO:0001510">
    <property type="term" value="P:RNA methylation"/>
    <property type="evidence" value="ECO:0007669"/>
    <property type="project" value="InterPro"/>
</dbReference>
<comment type="caution">
    <text evidence="5">Lacks conserved residue(s) required for the propagation of feature annotation.</text>
</comment>
<dbReference type="OrthoDB" id="9810297at2"/>
<dbReference type="RefSeq" id="WP_146364768.1">
    <property type="nucleotide sequence ID" value="NZ_CP042261.1"/>
</dbReference>
<dbReference type="InterPro" id="IPR023267">
    <property type="entry name" value="RCMT"/>
</dbReference>
<dbReference type="PRINTS" id="PR02008">
    <property type="entry name" value="RCMTFAMILY"/>
</dbReference>
<evidence type="ECO:0000256" key="1">
    <source>
        <dbReference type="ARBA" id="ARBA00022603"/>
    </source>
</evidence>
<dbReference type="InterPro" id="IPR029063">
    <property type="entry name" value="SAM-dependent_MTases_sf"/>
</dbReference>
<accession>A0A5B8I753</accession>
<dbReference type="GO" id="GO:0003723">
    <property type="term" value="F:RNA binding"/>
    <property type="evidence" value="ECO:0007669"/>
    <property type="project" value="UniProtKB-UniRule"/>
</dbReference>
<feature type="binding site" evidence="5">
    <location>
        <position position="249"/>
    </location>
    <ligand>
        <name>S-adenosyl-L-methionine</name>
        <dbReference type="ChEBI" id="CHEBI:59789"/>
    </ligand>
</feature>
<dbReference type="PANTHER" id="PTHR22807:SF53">
    <property type="entry name" value="RIBOSOMAL RNA SMALL SUBUNIT METHYLTRANSFERASE B-RELATED"/>
    <property type="match status" value="1"/>
</dbReference>
<sequence>MIPGARLQAAIEVLDKIAAGEPAEKALSNWARSHRFAGSKDRAAIRDHVFDALRKRRSLAALGGSDTGRGLMIGLLREAGDDPAEIFNGEGYNPAALTNDEVIGGLASTAPSVALDCPDWLYDRLAVSVGENRDDILSLMRERAPVFLRVNTRKGPVNHIQDQLSDDGIETRPHPLSPTALEVTSGERRIRGSKAYADGSIELQDAGSQAISDMVSLPDGGRMLDYCAGGGGKSLAVAARVQGVFVAHDVAMARMKDLPDRAARAGVEITCVPTRKLASLAPFDAVVVDAPCSGSGAWRRNPDGKWSLTPGRLNDLVTLQSDILDKAARLVAPGGALIYMTCSLLEEENTGQIRSFLERHPSATLDCGRSLTPLDGGDGFFIASLTGPF</sequence>
<evidence type="ECO:0000256" key="4">
    <source>
        <dbReference type="ARBA" id="ARBA00022884"/>
    </source>
</evidence>
<proteinExistence type="inferred from homology"/>
<dbReference type="PANTHER" id="PTHR22807">
    <property type="entry name" value="NOP2 YEAST -RELATED NOL1/NOP2/FMU SUN DOMAIN-CONTAINING"/>
    <property type="match status" value="1"/>
</dbReference>
<evidence type="ECO:0000313" key="7">
    <source>
        <dbReference type="EMBL" id="QDY69389.1"/>
    </source>
</evidence>
<keyword evidence="2 5" id="KW-0808">Transferase</keyword>
<evidence type="ECO:0000256" key="3">
    <source>
        <dbReference type="ARBA" id="ARBA00022691"/>
    </source>
</evidence>
<dbReference type="PROSITE" id="PS51686">
    <property type="entry name" value="SAM_MT_RSMB_NOP"/>
    <property type="match status" value="1"/>
</dbReference>
<evidence type="ECO:0000259" key="6">
    <source>
        <dbReference type="PROSITE" id="PS51686"/>
    </source>
</evidence>
<dbReference type="CDD" id="cd02440">
    <property type="entry name" value="AdoMet_MTases"/>
    <property type="match status" value="1"/>
</dbReference>
<protein>
    <submittedName>
        <fullName evidence="7">RsmB/NOP family class I SAM-dependent RNA methyltransferase</fullName>
    </submittedName>
</protein>
<dbReference type="Pfam" id="PF01189">
    <property type="entry name" value="Methyltr_RsmB-F"/>
    <property type="match status" value="1"/>
</dbReference>
<evidence type="ECO:0000256" key="5">
    <source>
        <dbReference type="PROSITE-ProRule" id="PRU01023"/>
    </source>
</evidence>
<feature type="active site" description="Nucleophile" evidence="5">
    <location>
        <position position="342"/>
    </location>
</feature>
<dbReference type="Proteomes" id="UP000318483">
    <property type="component" value="Chromosome"/>
</dbReference>
<dbReference type="Pfam" id="PF22458">
    <property type="entry name" value="RsmF-B_ferredox"/>
    <property type="match status" value="1"/>
</dbReference>
<dbReference type="EMBL" id="CP042261">
    <property type="protein sequence ID" value="QDY69389.1"/>
    <property type="molecule type" value="Genomic_DNA"/>
</dbReference>
<comment type="similarity">
    <text evidence="5">Belongs to the class I-like SAM-binding methyltransferase superfamily. RsmB/NOP family.</text>
</comment>
<dbReference type="SUPFAM" id="SSF53335">
    <property type="entry name" value="S-adenosyl-L-methionine-dependent methyltransferases"/>
    <property type="match status" value="1"/>
</dbReference>
<dbReference type="InterPro" id="IPR054728">
    <property type="entry name" value="RsmB-like_ferredoxin"/>
</dbReference>
<evidence type="ECO:0000313" key="8">
    <source>
        <dbReference type="Proteomes" id="UP000318483"/>
    </source>
</evidence>
<evidence type="ECO:0000256" key="2">
    <source>
        <dbReference type="ARBA" id="ARBA00022679"/>
    </source>
</evidence>
<dbReference type="InterPro" id="IPR001678">
    <property type="entry name" value="MeTrfase_RsmB-F_NOP2_dom"/>
</dbReference>
<keyword evidence="1 5" id="KW-0489">Methyltransferase</keyword>
<dbReference type="KEGG" id="lit:FPZ52_06965"/>
<keyword evidence="3 5" id="KW-0949">S-adenosyl-L-methionine</keyword>
<dbReference type="AlphaFoldDB" id="A0A5B8I753"/>
<keyword evidence="8" id="KW-1185">Reference proteome</keyword>
<organism evidence="7 8">
    <name type="scientific">Qingshengfaniella alkalisoli</name>
    <dbReference type="NCBI Taxonomy" id="2599296"/>
    <lineage>
        <taxon>Bacteria</taxon>
        <taxon>Pseudomonadati</taxon>
        <taxon>Pseudomonadota</taxon>
        <taxon>Alphaproteobacteria</taxon>
        <taxon>Rhodobacterales</taxon>
        <taxon>Paracoccaceae</taxon>
        <taxon>Qingshengfaniella</taxon>
    </lineage>
</organism>